<evidence type="ECO:0000313" key="2">
    <source>
        <dbReference type="EMBL" id="KAJ7717783.1"/>
    </source>
</evidence>
<evidence type="ECO:0000313" key="3">
    <source>
        <dbReference type="Proteomes" id="UP001215598"/>
    </source>
</evidence>
<reference evidence="2" key="1">
    <citation type="submission" date="2023-03" db="EMBL/GenBank/DDBJ databases">
        <title>Massive genome expansion in bonnet fungi (Mycena s.s.) driven by repeated elements and novel gene families across ecological guilds.</title>
        <authorList>
            <consortium name="Lawrence Berkeley National Laboratory"/>
            <person name="Harder C.B."/>
            <person name="Miyauchi S."/>
            <person name="Viragh M."/>
            <person name="Kuo A."/>
            <person name="Thoen E."/>
            <person name="Andreopoulos B."/>
            <person name="Lu D."/>
            <person name="Skrede I."/>
            <person name="Drula E."/>
            <person name="Henrissat B."/>
            <person name="Morin E."/>
            <person name="Kohler A."/>
            <person name="Barry K."/>
            <person name="LaButti K."/>
            <person name="Morin E."/>
            <person name="Salamov A."/>
            <person name="Lipzen A."/>
            <person name="Mereny Z."/>
            <person name="Hegedus B."/>
            <person name="Baldrian P."/>
            <person name="Stursova M."/>
            <person name="Weitz H."/>
            <person name="Taylor A."/>
            <person name="Grigoriev I.V."/>
            <person name="Nagy L.G."/>
            <person name="Martin F."/>
            <person name="Kauserud H."/>
        </authorList>
    </citation>
    <scope>NUCLEOTIDE SEQUENCE</scope>
    <source>
        <strain evidence="2">CBHHK182m</strain>
    </source>
</reference>
<accession>A0AAD7HCT3</accession>
<dbReference type="AlphaFoldDB" id="A0AAD7HCT3"/>
<feature type="region of interest" description="Disordered" evidence="1">
    <location>
        <begin position="15"/>
        <end position="39"/>
    </location>
</feature>
<organism evidence="2 3">
    <name type="scientific">Mycena metata</name>
    <dbReference type="NCBI Taxonomy" id="1033252"/>
    <lineage>
        <taxon>Eukaryota</taxon>
        <taxon>Fungi</taxon>
        <taxon>Dikarya</taxon>
        <taxon>Basidiomycota</taxon>
        <taxon>Agaricomycotina</taxon>
        <taxon>Agaricomycetes</taxon>
        <taxon>Agaricomycetidae</taxon>
        <taxon>Agaricales</taxon>
        <taxon>Marasmiineae</taxon>
        <taxon>Mycenaceae</taxon>
        <taxon>Mycena</taxon>
    </lineage>
</organism>
<proteinExistence type="predicted"/>
<dbReference type="Proteomes" id="UP001215598">
    <property type="component" value="Unassembled WGS sequence"/>
</dbReference>
<keyword evidence="3" id="KW-1185">Reference proteome</keyword>
<protein>
    <submittedName>
        <fullName evidence="2">Uncharacterized protein</fullName>
    </submittedName>
</protein>
<evidence type="ECO:0000256" key="1">
    <source>
        <dbReference type="SAM" id="MobiDB-lite"/>
    </source>
</evidence>
<name>A0AAD7HCT3_9AGAR</name>
<dbReference type="EMBL" id="JARKIB010000272">
    <property type="protein sequence ID" value="KAJ7717783.1"/>
    <property type="molecule type" value="Genomic_DNA"/>
</dbReference>
<comment type="caution">
    <text evidence="2">The sequence shown here is derived from an EMBL/GenBank/DDBJ whole genome shotgun (WGS) entry which is preliminary data.</text>
</comment>
<feature type="compositionally biased region" description="Basic and acidic residues" evidence="1">
    <location>
        <begin position="17"/>
        <end position="39"/>
    </location>
</feature>
<gene>
    <name evidence="2" type="ORF">B0H16DRAFT_1740356</name>
</gene>
<sequence length="282" mass="31600">MVLYRQVSALPGAKPKAFPDERHVDNGDKRKRSLQDSRVDPTLTRLQKARMCLVALQEQLDGVAGARIILDAVLLDVVKICADGDAKFPVAILPEMRIASGDGILLKNPTTSFEMWLTGSVDYAMCTYENESEWQGRILNADVHDVGRLPRSKIFLTIIEGKRLEDKTLYKFMPEAISQAAALCEATRSTAVRFCLADGRKWIFSVFAKDDRGARVSYEGNVVSILEPRFDAEGGDTAWEQSIHQVVEIVYHWLVTEEHPLADALYRLEDQCTFDAEVAIHS</sequence>